<keyword evidence="2" id="KW-0479">Metal-binding</keyword>
<keyword evidence="2" id="KW-0503">Monooxygenase</keyword>
<accession>A0ABP8C226</accession>
<keyword evidence="4" id="KW-1185">Reference proteome</keyword>
<evidence type="ECO:0000256" key="2">
    <source>
        <dbReference type="RuleBase" id="RU000461"/>
    </source>
</evidence>
<dbReference type="InterPro" id="IPR001128">
    <property type="entry name" value="Cyt_P450"/>
</dbReference>
<reference evidence="4" key="1">
    <citation type="journal article" date="2019" name="Int. J. Syst. Evol. Microbiol.">
        <title>The Global Catalogue of Microorganisms (GCM) 10K type strain sequencing project: providing services to taxonomists for standard genome sequencing and annotation.</title>
        <authorList>
            <consortium name="The Broad Institute Genomics Platform"/>
            <consortium name="The Broad Institute Genome Sequencing Center for Infectious Disease"/>
            <person name="Wu L."/>
            <person name="Ma J."/>
        </authorList>
    </citation>
    <scope>NUCLEOTIDE SEQUENCE [LARGE SCALE GENOMIC DNA]</scope>
    <source>
        <strain evidence="4">JCM 17440</strain>
    </source>
</reference>
<dbReference type="Pfam" id="PF00067">
    <property type="entry name" value="p450"/>
    <property type="match status" value="2"/>
</dbReference>
<sequence>MPKRDAEPRRGRPIPPLISTDPQNAYDHLREQAAACAIPSVEGTPMWVAGRYEGVRSMLSDPRFANNPATVPNGAAALLPGEPLRKLGLDDDLVPYLSDTILDSDGRDHARLRRLVTPAFSVQRIMTLRPRIERLADDLLDALPNHATGGVADLLDHFAHPLPIQVIGDLVGVPAADLPSWLRWTHDLSFDRQSLTGTLRPLVDYTHDLVRRRRAEPGDDVISELLRVQDDDGDRLDDRELVTMVLSLVIAGHDTTAAFIANSVWALLTHPDQLAALRADPGLMPRAVQELLRWCGPVLVARTRYAMRDVDLGWASFRSGDAVAAALSGANHDPREFADPKELDIARKYQNRGEVHVSFGAGPHYCLGAALARLEVEAALGRLLERYPGLALAVPERDLRWHAASGMRKLAELPVRL</sequence>
<dbReference type="PANTHER" id="PTHR46696">
    <property type="entry name" value="P450, PUTATIVE (EUROFUNG)-RELATED"/>
    <property type="match status" value="1"/>
</dbReference>
<comment type="caution">
    <text evidence="3">The sequence shown here is derived from an EMBL/GenBank/DDBJ whole genome shotgun (WGS) entry which is preliminary data.</text>
</comment>
<evidence type="ECO:0000256" key="1">
    <source>
        <dbReference type="ARBA" id="ARBA00010617"/>
    </source>
</evidence>
<dbReference type="PANTHER" id="PTHR46696:SF1">
    <property type="entry name" value="CYTOCHROME P450 YJIB-RELATED"/>
    <property type="match status" value="1"/>
</dbReference>
<dbReference type="InterPro" id="IPR036396">
    <property type="entry name" value="Cyt_P450_sf"/>
</dbReference>
<keyword evidence="2" id="KW-0560">Oxidoreductase</keyword>
<evidence type="ECO:0000313" key="3">
    <source>
        <dbReference type="EMBL" id="GAA4232254.1"/>
    </source>
</evidence>
<evidence type="ECO:0000313" key="4">
    <source>
        <dbReference type="Proteomes" id="UP001501710"/>
    </source>
</evidence>
<dbReference type="CDD" id="cd11029">
    <property type="entry name" value="CYP107-like"/>
    <property type="match status" value="1"/>
</dbReference>
<dbReference type="Gene3D" id="1.10.630.10">
    <property type="entry name" value="Cytochrome P450"/>
    <property type="match status" value="1"/>
</dbReference>
<gene>
    <name evidence="3" type="ORF">GCM10022254_31640</name>
</gene>
<dbReference type="InterPro" id="IPR002397">
    <property type="entry name" value="Cyt_P450_B"/>
</dbReference>
<dbReference type="PRINTS" id="PR00359">
    <property type="entry name" value="BP450"/>
</dbReference>
<comment type="similarity">
    <text evidence="1 2">Belongs to the cytochrome P450 family.</text>
</comment>
<dbReference type="EMBL" id="BAABAS010000006">
    <property type="protein sequence ID" value="GAA4232254.1"/>
    <property type="molecule type" value="Genomic_DNA"/>
</dbReference>
<proteinExistence type="inferred from homology"/>
<dbReference type="PROSITE" id="PS00086">
    <property type="entry name" value="CYTOCHROME_P450"/>
    <property type="match status" value="1"/>
</dbReference>
<keyword evidence="2" id="KW-0349">Heme</keyword>
<protein>
    <submittedName>
        <fullName evidence="3">Cytochrome P450</fullName>
    </submittedName>
</protein>
<organism evidence="3 4">
    <name type="scientific">Actinomadura meridiana</name>
    <dbReference type="NCBI Taxonomy" id="559626"/>
    <lineage>
        <taxon>Bacteria</taxon>
        <taxon>Bacillati</taxon>
        <taxon>Actinomycetota</taxon>
        <taxon>Actinomycetes</taxon>
        <taxon>Streptosporangiales</taxon>
        <taxon>Thermomonosporaceae</taxon>
        <taxon>Actinomadura</taxon>
    </lineage>
</organism>
<dbReference type="InterPro" id="IPR017972">
    <property type="entry name" value="Cyt_P450_CS"/>
</dbReference>
<name>A0ABP8C226_9ACTN</name>
<dbReference type="PRINTS" id="PR00385">
    <property type="entry name" value="P450"/>
</dbReference>
<dbReference type="Proteomes" id="UP001501710">
    <property type="component" value="Unassembled WGS sequence"/>
</dbReference>
<keyword evidence="2" id="KW-0408">Iron</keyword>
<dbReference type="SUPFAM" id="SSF48264">
    <property type="entry name" value="Cytochrome P450"/>
    <property type="match status" value="1"/>
</dbReference>